<reference evidence="1 2" key="1">
    <citation type="submission" date="2022-12" db="EMBL/GenBank/DDBJ databases">
        <title>Chromosome-level genome of Tegillarca granosa.</title>
        <authorList>
            <person name="Kim J."/>
        </authorList>
    </citation>
    <scope>NUCLEOTIDE SEQUENCE [LARGE SCALE GENOMIC DNA]</scope>
    <source>
        <strain evidence="1">Teg-2019</strain>
        <tissue evidence="1">Adductor muscle</tissue>
    </source>
</reference>
<gene>
    <name evidence="1" type="ORF">KUTeg_016421</name>
</gene>
<comment type="caution">
    <text evidence="1">The sequence shown here is derived from an EMBL/GenBank/DDBJ whole genome shotgun (WGS) entry which is preliminary data.</text>
</comment>
<organism evidence="1 2">
    <name type="scientific">Tegillarca granosa</name>
    <name type="common">Malaysian cockle</name>
    <name type="synonym">Anadara granosa</name>
    <dbReference type="NCBI Taxonomy" id="220873"/>
    <lineage>
        <taxon>Eukaryota</taxon>
        <taxon>Metazoa</taxon>
        <taxon>Spiralia</taxon>
        <taxon>Lophotrochozoa</taxon>
        <taxon>Mollusca</taxon>
        <taxon>Bivalvia</taxon>
        <taxon>Autobranchia</taxon>
        <taxon>Pteriomorphia</taxon>
        <taxon>Arcoida</taxon>
        <taxon>Arcoidea</taxon>
        <taxon>Arcidae</taxon>
        <taxon>Tegillarca</taxon>
    </lineage>
</organism>
<sequence length="105" mass="12411">MTTYKNVSIDDEPKIALQKRAKMKEFIEVEPGNSRTFGYYDLSSRMHYSLFIFKYVNMYVNSFNKNGKPVMTISDPELEYMVLAPDPYHYYQFYEASEISKCKGK</sequence>
<protein>
    <submittedName>
        <fullName evidence="1">Uncharacterized protein</fullName>
    </submittedName>
</protein>
<evidence type="ECO:0000313" key="2">
    <source>
        <dbReference type="Proteomes" id="UP001217089"/>
    </source>
</evidence>
<proteinExistence type="predicted"/>
<evidence type="ECO:0000313" key="1">
    <source>
        <dbReference type="EMBL" id="KAJ8305876.1"/>
    </source>
</evidence>
<keyword evidence="2" id="KW-1185">Reference proteome</keyword>
<name>A0ABQ9EPM9_TEGGR</name>
<accession>A0ABQ9EPM9</accession>
<dbReference type="Proteomes" id="UP001217089">
    <property type="component" value="Unassembled WGS sequence"/>
</dbReference>
<dbReference type="EMBL" id="JARBDR010000813">
    <property type="protein sequence ID" value="KAJ8305876.1"/>
    <property type="molecule type" value="Genomic_DNA"/>
</dbReference>